<keyword evidence="2" id="KW-0614">Plasmid</keyword>
<keyword evidence="3" id="KW-1185">Reference proteome</keyword>
<dbReference type="RefSeq" id="WP_110074493.1">
    <property type="nucleotide sequence ID" value="NZ_CM009897.1"/>
</dbReference>
<feature type="domain" description="Polysaccharide pyruvyl transferase" evidence="1">
    <location>
        <begin position="14"/>
        <end position="321"/>
    </location>
</feature>
<comment type="caution">
    <text evidence="2">The sequence shown here is derived from an EMBL/GenBank/DDBJ whole genome shotgun (WGS) entry which is preliminary data.</text>
</comment>
<sequence>MKKVAIVSCYFQHNYGSMLQALATQMALKKLNIDNETINIEGFRSEIKKSKIKYFARAAVTSDILLSKKGMVKNVLRRKIIKDDYSVNSKKRSERFDDFYKRYFNLSKRYNSIKELSSACQNAYTDVLVGSDQLWLPANIAANYYTLSFVPKNVNSIAYATSFGQSTLPSDSSKKASVFLKDIKNIGVREESGQKLIKDLTGRDVPVVCDPTILFSGKEWMDIQKKEPIIKEPYILCYFLGNNPPHREFAKRLRDVTGCKIVALVNLDEYVKSDNDYADFTPYDIDPADFLNLIRNSSYVCTDSFHCTVFSILYNKKFFTFRRYTRKTKTSTNSRIDTLLKMAGLNNRLFNGDEDVKKLINQNIDFERANKRLQVEREKGYQFIRAALNV</sequence>
<keyword evidence="2" id="KW-0808">Transferase</keyword>
<name>A0A317FYP7_BUTFI</name>
<evidence type="ECO:0000259" key="1">
    <source>
        <dbReference type="Pfam" id="PF04230"/>
    </source>
</evidence>
<proteinExistence type="predicted"/>
<dbReference type="GO" id="GO:0016740">
    <property type="term" value="F:transferase activity"/>
    <property type="evidence" value="ECO:0007669"/>
    <property type="project" value="UniProtKB-KW"/>
</dbReference>
<geneLocation type="plasmid" evidence="3">
    <name>pinbov266</name>
</geneLocation>
<dbReference type="InterPro" id="IPR007345">
    <property type="entry name" value="Polysacch_pyruvyl_Trfase"/>
</dbReference>
<protein>
    <submittedName>
        <fullName evidence="2">Polysaccharide pyruvyl transferase</fullName>
    </submittedName>
</protein>
<dbReference type="Pfam" id="PF04230">
    <property type="entry name" value="PS_pyruv_trans"/>
    <property type="match status" value="1"/>
</dbReference>
<dbReference type="EMBL" id="NXNG01000002">
    <property type="protein sequence ID" value="PWT25981.1"/>
    <property type="molecule type" value="Genomic_DNA"/>
</dbReference>
<evidence type="ECO:0000313" key="2">
    <source>
        <dbReference type="EMBL" id="PWT25981.1"/>
    </source>
</evidence>
<accession>A0A317FYP7</accession>
<organism evidence="2 3">
    <name type="scientific">Butyrivibrio fibrisolvens</name>
    <dbReference type="NCBI Taxonomy" id="831"/>
    <lineage>
        <taxon>Bacteria</taxon>
        <taxon>Bacillati</taxon>
        <taxon>Bacillota</taxon>
        <taxon>Clostridia</taxon>
        <taxon>Lachnospirales</taxon>
        <taxon>Lachnospiraceae</taxon>
        <taxon>Butyrivibrio</taxon>
    </lineage>
</organism>
<dbReference type="AlphaFoldDB" id="A0A317FYP7"/>
<dbReference type="Proteomes" id="UP000245488">
    <property type="component" value="Plasmid pINBov266"/>
</dbReference>
<reference evidence="2 3" key="1">
    <citation type="submission" date="2017-09" db="EMBL/GenBank/DDBJ databases">
        <title>High-quality draft genome sequence of Butyrivibrio fibrisolvens INBov1, isolated from cow rumen.</title>
        <authorList>
            <person name="Rodriguez Hernaez J."/>
            <person name="Rivarola M."/>
            <person name="Paniego N."/>
            <person name="Cravero S."/>
            <person name="Ceron Cucchi M."/>
            <person name="Martinez M.C."/>
        </authorList>
    </citation>
    <scope>NUCLEOTIDE SEQUENCE [LARGE SCALE GENOMIC DNA]</scope>
    <source>
        <strain evidence="2 3">INBov1</strain>
        <plasmid evidence="3">pinbov266</plasmid>
    </source>
</reference>
<gene>
    <name evidence="2" type="ORF">CPT75_00940</name>
</gene>
<evidence type="ECO:0000313" key="3">
    <source>
        <dbReference type="Proteomes" id="UP000245488"/>
    </source>
</evidence>